<dbReference type="EMBL" id="JACJIQ010000018">
    <property type="protein sequence ID" value="MBA9079142.1"/>
    <property type="molecule type" value="Genomic_DNA"/>
</dbReference>
<proteinExistence type="predicted"/>
<dbReference type="Pfam" id="PF14466">
    <property type="entry name" value="PLCC"/>
    <property type="match status" value="1"/>
</dbReference>
<organism evidence="1 2">
    <name type="scientific">Rufibacter quisquiliarum</name>
    <dbReference type="NCBI Taxonomy" id="1549639"/>
    <lineage>
        <taxon>Bacteria</taxon>
        <taxon>Pseudomonadati</taxon>
        <taxon>Bacteroidota</taxon>
        <taxon>Cytophagia</taxon>
        <taxon>Cytophagales</taxon>
        <taxon>Hymenobacteraceae</taxon>
        <taxon>Rufibacter</taxon>
    </lineage>
</organism>
<dbReference type="InterPro" id="IPR025219">
    <property type="entry name" value="PLCC"/>
</dbReference>
<dbReference type="AlphaFoldDB" id="A0A839GJV1"/>
<sequence length="156" mass="17544">MSNFLKTDEMRNYCLFLALILLFSCSEDKEINPDGSTYKVVIEQSGDYTNYNKSLIAVTPDMDGQTLKFNSVEKNQTTDNYLENADLAGSKITLVSQKPSKEIEFNFIVSPILLAPATAGPMAIKFTFYKDGKSIGEKSFQYIGNFDVKQESLKFK</sequence>
<protein>
    <submittedName>
        <fullName evidence="1">Uncharacterized protein</fullName>
    </submittedName>
</protein>
<reference evidence="1 2" key="1">
    <citation type="submission" date="2020-08" db="EMBL/GenBank/DDBJ databases">
        <title>Genomic Encyclopedia of Type Strains, Phase IV (KMG-IV): sequencing the most valuable type-strain genomes for metagenomic binning, comparative biology and taxonomic classification.</title>
        <authorList>
            <person name="Goeker M."/>
        </authorList>
    </citation>
    <scope>NUCLEOTIDE SEQUENCE [LARGE SCALE GENOMIC DNA]</scope>
    <source>
        <strain evidence="1 2">DSM 29854</strain>
    </source>
</reference>
<gene>
    <name evidence="1" type="ORF">FHS90_003877</name>
</gene>
<dbReference type="PROSITE" id="PS51257">
    <property type="entry name" value="PROKAR_LIPOPROTEIN"/>
    <property type="match status" value="1"/>
</dbReference>
<name>A0A839GJV1_9BACT</name>
<accession>A0A839GJV1</accession>
<dbReference type="Proteomes" id="UP000563094">
    <property type="component" value="Unassembled WGS sequence"/>
</dbReference>
<comment type="caution">
    <text evidence="1">The sequence shown here is derived from an EMBL/GenBank/DDBJ whole genome shotgun (WGS) entry which is preliminary data.</text>
</comment>
<evidence type="ECO:0000313" key="2">
    <source>
        <dbReference type="Proteomes" id="UP000563094"/>
    </source>
</evidence>
<dbReference type="RefSeq" id="WP_153042671.1">
    <property type="nucleotide sequence ID" value="NZ_JACJIQ010000018.1"/>
</dbReference>
<evidence type="ECO:0000313" key="1">
    <source>
        <dbReference type="EMBL" id="MBA9079142.1"/>
    </source>
</evidence>
<keyword evidence="2" id="KW-1185">Reference proteome</keyword>